<proteinExistence type="predicted"/>
<keyword evidence="4" id="KW-1185">Reference proteome</keyword>
<evidence type="ECO:0000313" key="3">
    <source>
        <dbReference type="EMBL" id="SFK50573.1"/>
    </source>
</evidence>
<evidence type="ECO:0000313" key="4">
    <source>
        <dbReference type="Proteomes" id="UP000323300"/>
    </source>
</evidence>
<dbReference type="InterPro" id="IPR036249">
    <property type="entry name" value="Thioredoxin-like_sf"/>
</dbReference>
<feature type="domain" description="GST C-terminal" evidence="2">
    <location>
        <begin position="88"/>
        <end position="221"/>
    </location>
</feature>
<feature type="domain" description="GST N-terminal" evidence="1">
    <location>
        <begin position="1"/>
        <end position="82"/>
    </location>
</feature>
<dbReference type="AlphaFoldDB" id="A0A1I4A2M3"/>
<name>A0A1I4A2M3_9HYPH</name>
<dbReference type="InterPro" id="IPR004045">
    <property type="entry name" value="Glutathione_S-Trfase_N"/>
</dbReference>
<reference evidence="3 4" key="1">
    <citation type="submission" date="2016-10" db="EMBL/GenBank/DDBJ databases">
        <authorList>
            <person name="Varghese N."/>
            <person name="Submissions S."/>
        </authorList>
    </citation>
    <scope>NUCLEOTIDE SEQUENCE [LARGE SCALE GENOMIC DNA]</scope>
    <source>
        <strain evidence="3 4">DSM 21822</strain>
    </source>
</reference>
<dbReference type="InterPro" id="IPR036282">
    <property type="entry name" value="Glutathione-S-Trfase_C_sf"/>
</dbReference>
<dbReference type="EMBL" id="FOSL01000007">
    <property type="protein sequence ID" value="SFK50573.1"/>
    <property type="molecule type" value="Genomic_DNA"/>
</dbReference>
<dbReference type="InterPro" id="IPR010987">
    <property type="entry name" value="Glutathione-S-Trfase_C-like"/>
</dbReference>
<sequence length="242" mass="26833">MEPVLFYGNHAASSFGSIVALEWLGQPYRLTRLNLPFDARGEIFTQVNPVQKVPALLTASGTPLSESSAILQHLAARDPNRSLTFEPGSREQDHLNQVLGFLHSDFSSSFLAGFEAFDMDLTGEKNPPMQALLRKMGKKHVAKAHADLEKMMGDNEWLAGSKRTLADAYFMGLARWAPFLAEMGAEMVDQRDYPKLHRHYNKLKADPAVIFAHAIEDEKPATSNGAFKGHVSLEEIKARLGL</sequence>
<evidence type="ECO:0000259" key="2">
    <source>
        <dbReference type="PROSITE" id="PS50405"/>
    </source>
</evidence>
<dbReference type="SFLD" id="SFLDS00019">
    <property type="entry name" value="Glutathione_Transferase_(cytos"/>
    <property type="match status" value="1"/>
</dbReference>
<dbReference type="PROSITE" id="PS50405">
    <property type="entry name" value="GST_CTER"/>
    <property type="match status" value="1"/>
</dbReference>
<dbReference type="SUPFAM" id="SSF52833">
    <property type="entry name" value="Thioredoxin-like"/>
    <property type="match status" value="1"/>
</dbReference>
<dbReference type="PANTHER" id="PTHR44051">
    <property type="entry name" value="GLUTATHIONE S-TRANSFERASE-RELATED"/>
    <property type="match status" value="1"/>
</dbReference>
<dbReference type="Gene3D" id="1.20.1050.10">
    <property type="match status" value="1"/>
</dbReference>
<dbReference type="Proteomes" id="UP000323300">
    <property type="component" value="Unassembled WGS sequence"/>
</dbReference>
<dbReference type="GO" id="GO:0016740">
    <property type="term" value="F:transferase activity"/>
    <property type="evidence" value="ECO:0007669"/>
    <property type="project" value="UniProtKB-KW"/>
</dbReference>
<organism evidence="3 4">
    <name type="scientific">Neomesorhizobium albiziae</name>
    <dbReference type="NCBI Taxonomy" id="335020"/>
    <lineage>
        <taxon>Bacteria</taxon>
        <taxon>Pseudomonadati</taxon>
        <taxon>Pseudomonadota</taxon>
        <taxon>Alphaproteobacteria</taxon>
        <taxon>Hyphomicrobiales</taxon>
        <taxon>Phyllobacteriaceae</taxon>
        <taxon>Neomesorhizobium</taxon>
    </lineage>
</organism>
<gene>
    <name evidence="3" type="ORF">SAMN04488498_107122</name>
</gene>
<dbReference type="InterPro" id="IPR004046">
    <property type="entry name" value="GST_C"/>
</dbReference>
<dbReference type="CDD" id="cd03057">
    <property type="entry name" value="GST_N_Beta"/>
    <property type="match status" value="1"/>
</dbReference>
<dbReference type="InterPro" id="IPR040079">
    <property type="entry name" value="Glutathione_S-Trfase"/>
</dbReference>
<dbReference type="Gene3D" id="3.40.30.10">
    <property type="entry name" value="Glutaredoxin"/>
    <property type="match status" value="1"/>
</dbReference>
<evidence type="ECO:0000259" key="1">
    <source>
        <dbReference type="PROSITE" id="PS50404"/>
    </source>
</evidence>
<dbReference type="PANTHER" id="PTHR44051:SF8">
    <property type="entry name" value="GLUTATHIONE S-TRANSFERASE GSTA"/>
    <property type="match status" value="1"/>
</dbReference>
<accession>A0A1I4A2M3</accession>
<protein>
    <submittedName>
        <fullName evidence="3">Glutathione S-transferase</fullName>
    </submittedName>
</protein>
<dbReference type="RefSeq" id="WP_149760725.1">
    <property type="nucleotide sequence ID" value="NZ_BSPE01000070.1"/>
</dbReference>
<dbReference type="PROSITE" id="PS50404">
    <property type="entry name" value="GST_NTER"/>
    <property type="match status" value="1"/>
</dbReference>
<dbReference type="Pfam" id="PF13409">
    <property type="entry name" value="GST_N_2"/>
    <property type="match status" value="1"/>
</dbReference>
<dbReference type="Pfam" id="PF00043">
    <property type="entry name" value="GST_C"/>
    <property type="match status" value="1"/>
</dbReference>
<keyword evidence="3" id="KW-0808">Transferase</keyword>
<dbReference type="OrthoDB" id="9815075at2"/>
<dbReference type="SUPFAM" id="SSF47616">
    <property type="entry name" value="GST C-terminal domain-like"/>
    <property type="match status" value="1"/>
</dbReference>